<protein>
    <recommendedName>
        <fullName evidence="4">Cell envelope-related transcriptional attenuator domain-containing protein</fullName>
    </recommendedName>
</protein>
<dbReference type="Gene3D" id="3.40.630.190">
    <property type="entry name" value="LCP protein"/>
    <property type="match status" value="1"/>
</dbReference>
<evidence type="ECO:0000256" key="2">
    <source>
        <dbReference type="SAM" id="MobiDB-lite"/>
    </source>
</evidence>
<evidence type="ECO:0000313" key="6">
    <source>
        <dbReference type="Proteomes" id="UP000612585"/>
    </source>
</evidence>
<evidence type="ECO:0000313" key="5">
    <source>
        <dbReference type="EMBL" id="GIJ63906.1"/>
    </source>
</evidence>
<comment type="caution">
    <text evidence="5">The sequence shown here is derived from an EMBL/GenBank/DDBJ whole genome shotgun (WGS) entry which is preliminary data.</text>
</comment>
<sequence>MPATSAAARPADLRESRDELRRTVLTGIVVLLAVAALLVAGGAYLFRRYTDSVNEEPLLGRAAVGAPAPGWWSAEAETSATPSRKAGGTAPRKANPGRGINILLVGIDQRAGQDAHDVRSDTIMIAHVPAGRDRVYLVSVPRDSRVAIPAYPRARYGGGVDKVNAAYQVGARAGGRAGGVELLGLTLRALVGVGFDAAAIVDFAGLRTAVDAIGGVDMCVDEETVSVHVGWDTATGRQGVPYVLTPPDYDSPRPVPGMRPQVYHVGCRHFAGWEALDYVRQRELIPDGDYGRQRHQQQLVRALAGKVTAGNLLADPIAADRMLRALGGSVTFDGNGTPVAGWVRAFGHLGANDVTIVRTNGGHFASRRIGGRSFEILTDTTEELLDALRTDTVGDFLAAHPDWVGR</sequence>
<reference evidence="5" key="1">
    <citation type="submission" date="2021-01" db="EMBL/GenBank/DDBJ databases">
        <title>Whole genome shotgun sequence of Virgisporangium aurantiacum NBRC 16421.</title>
        <authorList>
            <person name="Komaki H."/>
            <person name="Tamura T."/>
        </authorList>
    </citation>
    <scope>NUCLEOTIDE SEQUENCE</scope>
    <source>
        <strain evidence="5">NBRC 16421</strain>
    </source>
</reference>
<gene>
    <name evidence="5" type="ORF">Vau01_114220</name>
</gene>
<dbReference type="Pfam" id="PF03816">
    <property type="entry name" value="LytR_cpsA_psr"/>
    <property type="match status" value="1"/>
</dbReference>
<dbReference type="PANTHER" id="PTHR33392">
    <property type="entry name" value="POLYISOPRENYL-TEICHOIC ACID--PEPTIDOGLYCAN TEICHOIC ACID TRANSFERASE TAGU"/>
    <property type="match status" value="1"/>
</dbReference>
<dbReference type="PANTHER" id="PTHR33392:SF6">
    <property type="entry name" value="POLYISOPRENYL-TEICHOIC ACID--PEPTIDOGLYCAN TEICHOIC ACID TRANSFERASE TAGU"/>
    <property type="match status" value="1"/>
</dbReference>
<dbReference type="AlphaFoldDB" id="A0A8J3ZLW0"/>
<dbReference type="InterPro" id="IPR004474">
    <property type="entry name" value="LytR_CpsA_psr"/>
</dbReference>
<keyword evidence="3" id="KW-0472">Membrane</keyword>
<keyword evidence="3" id="KW-1133">Transmembrane helix</keyword>
<name>A0A8J3ZLW0_9ACTN</name>
<keyword evidence="3" id="KW-0812">Transmembrane</keyword>
<dbReference type="InterPro" id="IPR050922">
    <property type="entry name" value="LytR/CpsA/Psr_CW_biosynth"/>
</dbReference>
<proteinExistence type="inferred from homology"/>
<organism evidence="5 6">
    <name type="scientific">Virgisporangium aurantiacum</name>
    <dbReference type="NCBI Taxonomy" id="175570"/>
    <lineage>
        <taxon>Bacteria</taxon>
        <taxon>Bacillati</taxon>
        <taxon>Actinomycetota</taxon>
        <taxon>Actinomycetes</taxon>
        <taxon>Micromonosporales</taxon>
        <taxon>Micromonosporaceae</taxon>
        <taxon>Virgisporangium</taxon>
    </lineage>
</organism>
<feature type="transmembrane region" description="Helical" evidence="3">
    <location>
        <begin position="24"/>
        <end position="46"/>
    </location>
</feature>
<dbReference type="EMBL" id="BOPG01000104">
    <property type="protein sequence ID" value="GIJ63906.1"/>
    <property type="molecule type" value="Genomic_DNA"/>
</dbReference>
<comment type="similarity">
    <text evidence="1">Belongs to the LytR/CpsA/Psr (LCP) family.</text>
</comment>
<feature type="region of interest" description="Disordered" evidence="2">
    <location>
        <begin position="73"/>
        <end position="94"/>
    </location>
</feature>
<evidence type="ECO:0000259" key="4">
    <source>
        <dbReference type="Pfam" id="PF03816"/>
    </source>
</evidence>
<keyword evidence="6" id="KW-1185">Reference proteome</keyword>
<evidence type="ECO:0000256" key="1">
    <source>
        <dbReference type="ARBA" id="ARBA00006068"/>
    </source>
</evidence>
<accession>A0A8J3ZLW0</accession>
<feature type="domain" description="Cell envelope-related transcriptional attenuator" evidence="4">
    <location>
        <begin position="119"/>
        <end position="307"/>
    </location>
</feature>
<dbReference type="RefSeq" id="WP_204011428.1">
    <property type="nucleotide sequence ID" value="NZ_BOPG01000104.1"/>
</dbReference>
<evidence type="ECO:0000256" key="3">
    <source>
        <dbReference type="SAM" id="Phobius"/>
    </source>
</evidence>
<dbReference type="Proteomes" id="UP000612585">
    <property type="component" value="Unassembled WGS sequence"/>
</dbReference>